<evidence type="ECO:0000259" key="2">
    <source>
        <dbReference type="PROSITE" id="PS50994"/>
    </source>
</evidence>
<feature type="domain" description="Integrase catalytic" evidence="2">
    <location>
        <begin position="1422"/>
        <end position="1618"/>
    </location>
</feature>
<dbReference type="InterPro" id="IPR001584">
    <property type="entry name" value="Integrase_cat-core"/>
</dbReference>
<dbReference type="CDD" id="cd01644">
    <property type="entry name" value="RT_pepA17"/>
    <property type="match status" value="1"/>
</dbReference>
<dbReference type="EMBL" id="JBEDNZ010000020">
    <property type="protein sequence ID" value="KAL0819980.1"/>
    <property type="molecule type" value="Genomic_DNA"/>
</dbReference>
<dbReference type="InterPro" id="IPR043502">
    <property type="entry name" value="DNA/RNA_pol_sf"/>
</dbReference>
<dbReference type="GO" id="GO:0071897">
    <property type="term" value="P:DNA biosynthetic process"/>
    <property type="evidence" value="ECO:0007669"/>
    <property type="project" value="UniProtKB-ARBA"/>
</dbReference>
<reference evidence="3 4" key="1">
    <citation type="submission" date="2024-06" db="EMBL/GenBank/DDBJ databases">
        <title>A chromosome-level genome assembly of beet webworm, Loxostege sticticalis.</title>
        <authorList>
            <person name="Zhang Y."/>
        </authorList>
    </citation>
    <scope>NUCLEOTIDE SEQUENCE [LARGE SCALE GENOMIC DNA]</scope>
    <source>
        <strain evidence="3">AQ028</strain>
        <tissue evidence="3">Male pupae</tissue>
    </source>
</reference>
<dbReference type="Pfam" id="PF05380">
    <property type="entry name" value="Peptidase_A17"/>
    <property type="match status" value="1"/>
</dbReference>
<dbReference type="Pfam" id="PF03564">
    <property type="entry name" value="DUF1759"/>
    <property type="match status" value="1"/>
</dbReference>
<dbReference type="SUPFAM" id="SSF56672">
    <property type="entry name" value="DNA/RNA polymerases"/>
    <property type="match status" value="1"/>
</dbReference>
<feature type="compositionally biased region" description="Basic and acidic residues" evidence="1">
    <location>
        <begin position="100"/>
        <end position="109"/>
    </location>
</feature>
<dbReference type="PANTHER" id="PTHR47331">
    <property type="entry name" value="PHD-TYPE DOMAIN-CONTAINING PROTEIN"/>
    <property type="match status" value="1"/>
</dbReference>
<protein>
    <recommendedName>
        <fullName evidence="2">Integrase catalytic domain-containing protein</fullName>
    </recommendedName>
</protein>
<dbReference type="Gene3D" id="3.30.420.10">
    <property type="entry name" value="Ribonuclease H-like superfamily/Ribonuclease H"/>
    <property type="match status" value="1"/>
</dbReference>
<dbReference type="Proteomes" id="UP001549921">
    <property type="component" value="Unassembled WGS sequence"/>
</dbReference>
<name>A0ABD0SJI3_LOXSC</name>
<dbReference type="InterPro" id="IPR005312">
    <property type="entry name" value="DUF1759"/>
</dbReference>
<sequence length="1736" mass="195405">MKKAEYEAQVELAKVREEVIKSKLALEVAQIEESEGEAEEEEEDQDITIRARVNERVSEWLERTPHEPAPAAHTTPAPEGVATRVATQAPEDTPRYGGGQKEERRAAERSTIEELAEVLRGMARPQHVPKQAYELPVFHGDPAEWLVFLNAYRQSTAAYRFTTYENISRITTALRGDARASVEDLLRTSRDPEEVINALSEEYGHPGLLLECAVNKIKCLPKATDSGKELKKIASVLRNCVALLRNIKADGYINNPQLVNEVLAKLTPYQRAQYGDYALKVNASSAVDLRVSPNLNLVLDFVTYISRASAFYVPANLGLTAASATPATRGRDKRAVVTHKVNAVTDNAGKSEENIGKQEENTGKSMEKCSADVKCSMCSENHRLQQCDKFKQLKVSERWDYVRDNKLCFRCVGRAHSRSACRSKQRCEVCKYTHHTLLHMPKNEPAGQETVTLTNSTSGKALLKVIPVIVRTSDGRERETHALLDDGATVSILDAALGGGGEGPAIPLKIVTARGQSVTDSASRLLEVEVAGPNGEWHRINVRTMRNLNLPGQSVPQHVLRDNKHLRDLDCGEMRGAKPMLLLGQDNYELIISRDLKQGKSGCPVASLTKLGWVVHGPVGRAPSSDSEQVNLLSDNDLNSLVREQFELEAIGIRELPRRHAEDDRALDILSKTGRRQGDSWEVGLLWKTDDIDLPDNYEYAKKRLLNVERRMDRDPNYAKLYSQQIDRLLELNYAHKVEKLESTPIWYLPHFGVVNPNKPGKLRLVFDAAATYRGTCLNDNLLTGPDMLNSLLGILFNFRSGCIAFTADIADMFLRIKVRVQDRGAQLFLWRGADRDREPDVYSMSSMIFGAVSSPASAIYILNKNAEQYSSECPLAVKAINQRHYMDDYLDSVDRLSEAKQLIEEVSRIHAGGGFQIRGWTTNSAELRESLPTMVPGNVSLDFSPDKVERTLGMLWSPDTDSLRFDLTFKRLPEEITQGKIVPTKRQFLKFIMSVFDPLGILYPCVIQSRIIMQKVWQSGIQWDEQLRDSEAELWFRWLSNLSQLEEVDVPRWYGLRRDKPVELHVFGDASELAYAAVAYIVGESLDGQRRAAMVMGKARVTPVKIVSIPRLELQAAVLACRLAETVKGKLDMVISKQFLWTDSKTVYHWVHSDAREFQKFVSHRLAEIDCKSQRSDWRWVPTLQNPADEATRMDWPNTNNMWVSGPSFLCDPQVQWPSPDVSPPAADEEQLERVHIVQQPAEPLLDVTRVSTWTRAVRVMARVLAFVGRARRTQPRSTEVTADNVRAAETYLLKSAQAQDFKEEIRAREARVEIPKGSRIKALDPELDEEGLLRVGGRLRAALELSYDEKHPIILDGRNPIARLIVRAHHTRALHANHETVINSVRERYWVLRLRATVKKIVAECQLCRVKRAQPCAPKMGNLPATRVATTRRAFVHCGLDYFGPMDVVIGRRREKRWGVLFTCLATRAVHLELAASLSADSAILALRRLIARRGQPAIIMSDRGTNFVGANTELRAALRELEHDKLREAVSERGIEWRYNPPASPHMGGAWERLVRSVKNALRATLHEKAPREEVLYTLLVEAELVINSRPLTYVPDDPEQPTVITPNHLLLGTASGAAPMKSAAPRDVDARRQWVRVNALADEFWRRWLREYLPSLQERQKWHDNGPNVKVNDIVIVADGNQPRNQWPRGIVSAVHAGSDNIVRSVDIRTAHGTLRRPAVKVIVIPTDRVIG</sequence>
<dbReference type="InterPro" id="IPR036397">
    <property type="entry name" value="RNaseH_sf"/>
</dbReference>
<dbReference type="Pfam" id="PF18701">
    <property type="entry name" value="DUF5641"/>
    <property type="match status" value="1"/>
</dbReference>
<dbReference type="PANTHER" id="PTHR47331:SF1">
    <property type="entry name" value="GAG-LIKE PROTEIN"/>
    <property type="match status" value="1"/>
</dbReference>
<dbReference type="SUPFAM" id="SSF53098">
    <property type="entry name" value="Ribonuclease H-like"/>
    <property type="match status" value="1"/>
</dbReference>
<comment type="caution">
    <text evidence="3">The sequence shown here is derived from an EMBL/GenBank/DDBJ whole genome shotgun (WGS) entry which is preliminary data.</text>
</comment>
<organism evidence="3 4">
    <name type="scientific">Loxostege sticticalis</name>
    <name type="common">Beet webworm moth</name>
    <dbReference type="NCBI Taxonomy" id="481309"/>
    <lineage>
        <taxon>Eukaryota</taxon>
        <taxon>Metazoa</taxon>
        <taxon>Ecdysozoa</taxon>
        <taxon>Arthropoda</taxon>
        <taxon>Hexapoda</taxon>
        <taxon>Insecta</taxon>
        <taxon>Pterygota</taxon>
        <taxon>Neoptera</taxon>
        <taxon>Endopterygota</taxon>
        <taxon>Lepidoptera</taxon>
        <taxon>Glossata</taxon>
        <taxon>Ditrysia</taxon>
        <taxon>Pyraloidea</taxon>
        <taxon>Crambidae</taxon>
        <taxon>Pyraustinae</taxon>
        <taxon>Loxostege</taxon>
    </lineage>
</organism>
<evidence type="ECO:0000313" key="4">
    <source>
        <dbReference type="Proteomes" id="UP001549921"/>
    </source>
</evidence>
<evidence type="ECO:0000313" key="3">
    <source>
        <dbReference type="EMBL" id="KAL0819980.1"/>
    </source>
</evidence>
<dbReference type="InterPro" id="IPR040676">
    <property type="entry name" value="DUF5641"/>
</dbReference>
<dbReference type="InterPro" id="IPR012337">
    <property type="entry name" value="RNaseH-like_sf"/>
</dbReference>
<dbReference type="PROSITE" id="PS50994">
    <property type="entry name" value="INTEGRASE"/>
    <property type="match status" value="1"/>
</dbReference>
<dbReference type="InterPro" id="IPR008042">
    <property type="entry name" value="Retrotrans_Pao"/>
</dbReference>
<proteinExistence type="predicted"/>
<dbReference type="InterPro" id="IPR041588">
    <property type="entry name" value="Integrase_H2C2"/>
</dbReference>
<feature type="region of interest" description="Disordered" evidence="1">
    <location>
        <begin position="58"/>
        <end position="109"/>
    </location>
</feature>
<dbReference type="Pfam" id="PF17921">
    <property type="entry name" value="Integrase_H2C2"/>
    <property type="match status" value="1"/>
</dbReference>
<accession>A0ABD0SJI3</accession>
<gene>
    <name evidence="3" type="ORF">ABMA28_007977</name>
</gene>
<dbReference type="GO" id="GO:0042575">
    <property type="term" value="C:DNA polymerase complex"/>
    <property type="evidence" value="ECO:0007669"/>
    <property type="project" value="UniProtKB-ARBA"/>
</dbReference>
<evidence type="ECO:0000256" key="1">
    <source>
        <dbReference type="SAM" id="MobiDB-lite"/>
    </source>
</evidence>
<feature type="compositionally biased region" description="Low complexity" evidence="1">
    <location>
        <begin position="69"/>
        <end position="79"/>
    </location>
</feature>